<dbReference type="EMBL" id="CALSDN010000015">
    <property type="protein sequence ID" value="CAH6723459.1"/>
    <property type="molecule type" value="Genomic_DNA"/>
</dbReference>
<keyword evidence="2" id="KW-1185">Reference proteome</keyword>
<accession>A0ACA9YEF2</accession>
<protein>
    <submittedName>
        <fullName evidence="1">Uncharacterized protein</fullName>
    </submittedName>
</protein>
<name>A0ACA9YEF2_9ASCO</name>
<reference evidence="1" key="1">
    <citation type="submission" date="2022-06" db="EMBL/GenBank/DDBJ databases">
        <authorList>
            <person name="Legras J.-L."/>
            <person name="Devillers H."/>
            <person name="Grondin C."/>
        </authorList>
    </citation>
    <scope>NUCLEOTIDE SEQUENCE</scope>
    <source>
        <strain evidence="1">CLIB 1444</strain>
    </source>
</reference>
<organism evidence="1 2">
    <name type="scientific">[Candida] jaroonii</name>
    <dbReference type="NCBI Taxonomy" id="467808"/>
    <lineage>
        <taxon>Eukaryota</taxon>
        <taxon>Fungi</taxon>
        <taxon>Dikarya</taxon>
        <taxon>Ascomycota</taxon>
        <taxon>Saccharomycotina</taxon>
        <taxon>Pichiomycetes</taxon>
        <taxon>Debaryomycetaceae</taxon>
        <taxon>Yamadazyma</taxon>
    </lineage>
</organism>
<comment type="caution">
    <text evidence="1">The sequence shown here is derived from an EMBL/GenBank/DDBJ whole genome shotgun (WGS) entry which is preliminary data.</text>
</comment>
<gene>
    <name evidence="1" type="ORF">CLIB1444_15S01750</name>
</gene>
<evidence type="ECO:0000313" key="2">
    <source>
        <dbReference type="Proteomes" id="UP001152531"/>
    </source>
</evidence>
<proteinExistence type="predicted"/>
<dbReference type="Proteomes" id="UP001152531">
    <property type="component" value="Unassembled WGS sequence"/>
</dbReference>
<evidence type="ECO:0000313" key="1">
    <source>
        <dbReference type="EMBL" id="CAH6723459.1"/>
    </source>
</evidence>
<sequence>MDKLSRTRVACESCRRKKIKCSGEQPCSNCLSKKVPIECVFEDKSKFKMDVSKSSGKNRKQMMEDRLSKLEDILLNVVNKIDGIKTGSDRHSIPSIASSNGVSSSNDTESSVTSNTSNSSPQVNQSKFDYEDLVYSQDRGVPSFRQRFFENHSFYSICSTKSMKWINDALPPHQKDYLNYFKKVPLFFFCKQVKFFQKFVDPIDINATNKEKYLIKPFRLEYEYVMALVQLSKHNSEPLDCMISNEELDDLIYQYYFSDKLLSKASLLLLSSVISLSIIIKISYKKLDKNKKYNPILEKYSDEELYEHYDDMITSSILIYQRIGVLSLGFETIRALLMLVASLEASGIIMIEIAYIILSSAIRFAQEFGLHKPLTYTKLDPAKVHLYRRLWELCLHLDIEFCFRHGKQPIINTFDLVSNFNYDMNAMLQSFDVGESSIEHYDERTNIGFLKKEVILNLYNNNKQAEIINYCEYSISKLRFYSYFRLFAGADELQSPEHLEILLQELNQTSLMIIDRLVGEFKPRFYDEVDFHKYIDFHIENVKKTQADEVVLHDGVLNLHFVFFFQLMVTNRVPFLTASTNESPKMQTFRTISNKSARTILHLTLKCKPLVEQAFGFVWMSFYPFAAFLILSSTLMYAPHHNDVKHDINLLVEVSNFMFELAFNDYAEDTVTFSLYNNRFGLQAAIMKFFLQIVIAIVDSKTGQQTPRNQIYDQQMARMSTIAPVIFSKEKPIDFPFVFSEDAQPCFDRSTIDSPSNNPSLANIINKDDTEDKFEEYLNIQMNDFINNQMDSLPNFFIDNNLGF</sequence>